<evidence type="ECO:0000256" key="18">
    <source>
        <dbReference type="ARBA" id="ARBA00047314"/>
    </source>
</evidence>
<evidence type="ECO:0000256" key="21">
    <source>
        <dbReference type="ARBA" id="ARBA00048656"/>
    </source>
</evidence>
<dbReference type="InterPro" id="IPR014710">
    <property type="entry name" value="RmlC-like_jellyroll"/>
</dbReference>
<comment type="similarity">
    <text evidence="3">Belongs to the NTE family.</text>
</comment>
<evidence type="ECO:0000313" key="28">
    <source>
        <dbReference type="Proteomes" id="UP001286313"/>
    </source>
</evidence>
<evidence type="ECO:0000256" key="15">
    <source>
        <dbReference type="ARBA" id="ARBA00023136"/>
    </source>
</evidence>
<evidence type="ECO:0000256" key="12">
    <source>
        <dbReference type="ARBA" id="ARBA00022963"/>
    </source>
</evidence>
<dbReference type="EMBL" id="JAWQEG010005072">
    <property type="protein sequence ID" value="KAK3859236.1"/>
    <property type="molecule type" value="Genomic_DNA"/>
</dbReference>
<dbReference type="InterPro" id="IPR016035">
    <property type="entry name" value="Acyl_Trfase/lysoPLipase"/>
</dbReference>
<keyword evidence="28" id="KW-1185">Reference proteome</keyword>
<organism evidence="27 28">
    <name type="scientific">Petrolisthes cinctipes</name>
    <name type="common">Flat porcelain crab</name>
    <dbReference type="NCBI Taxonomy" id="88211"/>
    <lineage>
        <taxon>Eukaryota</taxon>
        <taxon>Metazoa</taxon>
        <taxon>Ecdysozoa</taxon>
        <taxon>Arthropoda</taxon>
        <taxon>Crustacea</taxon>
        <taxon>Multicrustacea</taxon>
        <taxon>Malacostraca</taxon>
        <taxon>Eumalacostraca</taxon>
        <taxon>Eucarida</taxon>
        <taxon>Decapoda</taxon>
        <taxon>Pleocyemata</taxon>
        <taxon>Anomura</taxon>
        <taxon>Galatheoidea</taxon>
        <taxon>Porcellanidae</taxon>
        <taxon>Petrolisthes</taxon>
    </lineage>
</organism>
<evidence type="ECO:0000256" key="10">
    <source>
        <dbReference type="ARBA" id="ARBA00022801"/>
    </source>
</evidence>
<dbReference type="EC" id="3.1.1.5" evidence="5"/>
<dbReference type="Gene3D" id="3.40.1090.10">
    <property type="entry name" value="Cytosolic phospholipase A2 catalytic domain"/>
    <property type="match status" value="1"/>
</dbReference>
<keyword evidence="8 24" id="KW-0812">Transmembrane</keyword>
<evidence type="ECO:0000256" key="9">
    <source>
        <dbReference type="ARBA" id="ARBA00022737"/>
    </source>
</evidence>
<evidence type="ECO:0000256" key="22">
    <source>
        <dbReference type="PROSITE-ProRule" id="PRU01161"/>
    </source>
</evidence>
<feature type="domain" description="PNPLA" evidence="26">
    <location>
        <begin position="853"/>
        <end position="1019"/>
    </location>
</feature>
<evidence type="ECO:0000256" key="7">
    <source>
        <dbReference type="ARBA" id="ARBA00022553"/>
    </source>
</evidence>
<dbReference type="SUPFAM" id="SSF51206">
    <property type="entry name" value="cAMP-binding domain-like"/>
    <property type="match status" value="3"/>
</dbReference>
<feature type="domain" description="Cyclic nucleotide-binding" evidence="25">
    <location>
        <begin position="522"/>
        <end position="627"/>
    </location>
</feature>
<comment type="function">
    <text evidence="16">Phospholipase B that deacylates intracellular phosphatidylcholine (PtdCho), generating glycerophosphocholine (GroPtdCho). This deacylation occurs at both sn-2 and sn-1 positions of PtdCho. Its specific chemical modification by certain organophosphorus (OP) compounds leads to distal axonopathy. Plays a role in the signaling mechanism between neurons and glia that regulates glia wrapping during development of the adult brain. Essential for membrane lipid homeostasis and cell survival in both neurons and glia of the adult brain.</text>
</comment>
<dbReference type="FunFam" id="3.40.1090.10:FF:000015">
    <property type="entry name" value="Patatin like phospholipase domain containing 7"/>
    <property type="match status" value="1"/>
</dbReference>
<feature type="compositionally biased region" description="Acidic residues" evidence="23">
    <location>
        <begin position="1200"/>
        <end position="1211"/>
    </location>
</feature>
<evidence type="ECO:0000259" key="26">
    <source>
        <dbReference type="PROSITE" id="PS51635"/>
    </source>
</evidence>
<feature type="short sequence motif" description="DGA/G" evidence="22">
    <location>
        <begin position="1006"/>
        <end position="1008"/>
    </location>
</feature>
<evidence type="ECO:0000256" key="6">
    <source>
        <dbReference type="ARBA" id="ARBA00019369"/>
    </source>
</evidence>
<feature type="compositionally biased region" description="Acidic residues" evidence="23">
    <location>
        <begin position="1259"/>
        <end position="1276"/>
    </location>
</feature>
<dbReference type="PANTHER" id="PTHR14226">
    <property type="entry name" value="NEUROPATHY TARGET ESTERASE/SWISS CHEESE D.MELANOGASTER"/>
    <property type="match status" value="1"/>
</dbReference>
<dbReference type="GO" id="GO:0016042">
    <property type="term" value="P:lipid catabolic process"/>
    <property type="evidence" value="ECO:0007669"/>
    <property type="project" value="UniProtKB-UniRule"/>
</dbReference>
<gene>
    <name evidence="27" type="ORF">Pcinc_034637</name>
</gene>
<dbReference type="CDD" id="cd00038">
    <property type="entry name" value="CAP_ED"/>
    <property type="match status" value="3"/>
</dbReference>
<dbReference type="InterPro" id="IPR018490">
    <property type="entry name" value="cNMP-bd_dom_sf"/>
</dbReference>
<keyword evidence="15 24" id="KW-0472">Membrane</keyword>
<sequence length="1276" mass="143516">MEVYALFQEYLQEYPIAFTLLACLLVAVMVYAVSRLRISSPKEITDEIKRELKNKVDDVKDFVGVGTRPRFRKRDKIYFYGQKMLRKVKANIPTRPVASRLLAKRLARQLLGRTDRDSPQLEVVEPPLEYLQEDLSRFDSSVPPEFVFMLRNIRVFGHFDMPLFLELCKSVQTITLYKGQPLFCVGQTDENIFIVQTGKVSVHVCEPDGTTLELKQVMPGESIISLLSFCDVLTGHPQPYKTVMAKAELDSTVMKFPVKAFEEVFRGHPEMFVRVVQVIMVRLMRVTFSALHQYLGLSAELINKVPRRVSTGSIAPSLSSPSKTKRDSGSTPEALEVEEEGGASSSGGEQHTAPVTPPPRQNSLRKIILVDPKDESDDNVLRQLATERFQALLQLESDEILRDAVEVRDVEAGSCLMKQDALHEVALVYILTGSLTVSQHEPERSEDIQLFTAHPGDLVGGLAVLSGDPSFFTVRARHQAKVATVTRETFFKLIKKTPEVVLHVANTVIRRMSPFVRQIDFALDWEHLEAGRALYKQGEMTNSTYILLSGRLRSVITHRDGRKEVVAEYGKGDLVGIVELLTQTERSTTVMAVRDSELAKLPEGLFNIIKLKHPVVMTRLIKLLGQRLLGSWKSPTRTSLDLKVEQRPSQSNFSTVAVVPVSEDVLLSQFTLELYHSLLAVGPAVRLTSEYVVRALGTSIWEAANEYQLISWLGQIEDQHRVTLYQCDSSLTVWTQRCIRQADVILTVGLADSGPQVGKIEKHVEKMAVRTQKVLVLVHREDGPPPSGTVRWLNMRSWCQSHHHIRAHKRMFVKRTPAKIMEYYSEKVFPGPVNLHSDFSRLARVLTGTSVGLVLGGGGARGAAHIGMIKAIREVGIPIDMVAGVSIGAFIGALYALEKDVTRVTQKAREWSMKMTSIWRMVWDLTYPEVSMFSGAGFNKLIHNALGDTNIEDLWLPYFTLTTDITDSAARIHTHGSTWRYVRASMSLSGYMPPICDPHDGHLLLDGGYVNNLPGDVMRSKWSVGNILAIDVGCQYETHFTNYGDSLSGWGVLTRKIFPFKYFFRKEFKVPNLYDIQSRLSYVSCTRQLEELKASDYCEYIRPPIDKYQTLQFGSFDEIKEVGYQHGTTYFSGMLKGGRTVESVYQLGCSQIMTGSGEDKQDNQQQNRKVSQQPLNNPTTSFTDLAQLVCSVRRPIPSEVLDEESSTEDDGTGGYASEPSTNTEFFNKVSVELSEVRRRRTGSLSDNDIIDVMTYNSREDEDDEEEEGEADNEDEE</sequence>
<feature type="active site" description="Nucleophile" evidence="22">
    <location>
        <position position="886"/>
    </location>
</feature>
<comment type="subcellular location">
    <subcellularLocation>
        <location evidence="1">Endoplasmic reticulum membrane</location>
        <topology evidence="1">Single-pass type I membrane protein</topology>
    </subcellularLocation>
    <subcellularLocation>
        <location evidence="2">Endoplasmic reticulum membrane</location>
        <topology evidence="2">Single-pass type III membrane protein</topology>
    </subcellularLocation>
</comment>
<feature type="short sequence motif" description="GXGXXG" evidence="22">
    <location>
        <begin position="857"/>
        <end position="862"/>
    </location>
</feature>
<dbReference type="PROSITE" id="PS01237">
    <property type="entry name" value="UPF0028"/>
    <property type="match status" value="1"/>
</dbReference>
<evidence type="ECO:0000256" key="24">
    <source>
        <dbReference type="SAM" id="Phobius"/>
    </source>
</evidence>
<keyword evidence="13 24" id="KW-1133">Transmembrane helix</keyword>
<evidence type="ECO:0000259" key="25">
    <source>
        <dbReference type="PROSITE" id="PS50042"/>
    </source>
</evidence>
<dbReference type="Proteomes" id="UP001286313">
    <property type="component" value="Unassembled WGS sequence"/>
</dbReference>
<feature type="domain" description="Cyclic nucleotide-binding" evidence="25">
    <location>
        <begin position="155"/>
        <end position="282"/>
    </location>
</feature>
<dbReference type="InterPro" id="IPR000595">
    <property type="entry name" value="cNMP-bd_dom"/>
</dbReference>
<evidence type="ECO:0000256" key="17">
    <source>
        <dbReference type="ARBA" id="ARBA00030862"/>
    </source>
</evidence>
<dbReference type="InterPro" id="IPR050301">
    <property type="entry name" value="NTE"/>
</dbReference>
<comment type="catalytic activity">
    <reaction evidence="21">
        <text>1-hexadecanoyl-sn-glycero-3-phosphocholine + H2O = sn-glycerol 3-phosphocholine + hexadecanoate + H(+)</text>
        <dbReference type="Rhea" id="RHEA:40435"/>
        <dbReference type="ChEBI" id="CHEBI:7896"/>
        <dbReference type="ChEBI" id="CHEBI:15377"/>
        <dbReference type="ChEBI" id="CHEBI:15378"/>
        <dbReference type="ChEBI" id="CHEBI:16870"/>
        <dbReference type="ChEBI" id="CHEBI:72998"/>
    </reaction>
    <physiologicalReaction direction="left-to-right" evidence="21">
        <dbReference type="Rhea" id="RHEA:40436"/>
    </physiologicalReaction>
</comment>
<dbReference type="AlphaFoldDB" id="A0AAE1BYB3"/>
<keyword evidence="12 22" id="KW-0442">Lipid degradation</keyword>
<feature type="active site" description="Proton acceptor" evidence="22">
    <location>
        <position position="1006"/>
    </location>
</feature>
<evidence type="ECO:0000256" key="5">
    <source>
        <dbReference type="ARBA" id="ARBA00013274"/>
    </source>
</evidence>
<dbReference type="InterPro" id="IPR002641">
    <property type="entry name" value="PNPLA_dom"/>
</dbReference>
<evidence type="ECO:0000256" key="2">
    <source>
        <dbReference type="ARBA" id="ARBA00004643"/>
    </source>
</evidence>
<evidence type="ECO:0000256" key="8">
    <source>
        <dbReference type="ARBA" id="ARBA00022692"/>
    </source>
</evidence>
<dbReference type="FunFam" id="2.60.120.10:FF:000010">
    <property type="entry name" value="neuropathy target esterase isoform X1"/>
    <property type="match status" value="1"/>
</dbReference>
<protein>
    <recommendedName>
        <fullName evidence="6">Neuropathy target esterase sws</fullName>
        <ecNumber evidence="5">3.1.1.5</ecNumber>
    </recommendedName>
    <alternativeName>
        <fullName evidence="17">Swiss cheese</fullName>
    </alternativeName>
</protein>
<dbReference type="GO" id="GO:0046470">
    <property type="term" value="P:phosphatidylcholine metabolic process"/>
    <property type="evidence" value="ECO:0007669"/>
    <property type="project" value="InterPro"/>
</dbReference>
<feature type="region of interest" description="Disordered" evidence="23">
    <location>
        <begin position="1198"/>
        <end position="1223"/>
    </location>
</feature>
<evidence type="ECO:0000256" key="11">
    <source>
        <dbReference type="ARBA" id="ARBA00022824"/>
    </source>
</evidence>
<comment type="subunit">
    <text evidence="4">Interacts with Pka-C3; interaction inhibits the catalytic function of Pka-C3 and the esterase activity of sws.</text>
</comment>
<feature type="domain" description="Cyclic nucleotide-binding" evidence="25">
    <location>
        <begin position="427"/>
        <end position="511"/>
    </location>
</feature>
<feature type="short sequence motif" description="GXSXG" evidence="22">
    <location>
        <begin position="884"/>
        <end position="888"/>
    </location>
</feature>
<evidence type="ECO:0000256" key="20">
    <source>
        <dbReference type="ARBA" id="ARBA00048454"/>
    </source>
</evidence>
<accession>A0AAE1BYB3</accession>
<dbReference type="GO" id="GO:0004622">
    <property type="term" value="F:phosphatidylcholine lysophospholipase activity"/>
    <property type="evidence" value="ECO:0007669"/>
    <property type="project" value="UniProtKB-EC"/>
</dbReference>
<keyword evidence="11" id="KW-0256">Endoplasmic reticulum</keyword>
<feature type="compositionally biased region" description="Polar residues" evidence="23">
    <location>
        <begin position="1163"/>
        <end position="1181"/>
    </location>
</feature>
<feature type="compositionally biased region" description="Polar residues" evidence="23">
    <location>
        <begin position="312"/>
        <end position="322"/>
    </location>
</feature>
<keyword evidence="9" id="KW-0677">Repeat</keyword>
<dbReference type="PANTHER" id="PTHR14226:SF29">
    <property type="entry name" value="NEUROPATHY TARGET ESTERASE SWS"/>
    <property type="match status" value="1"/>
</dbReference>
<comment type="caution">
    <text evidence="27">The sequence shown here is derived from an EMBL/GenBank/DDBJ whole genome shotgun (WGS) entry which is preliminary data.</text>
</comment>
<comment type="catalytic activity">
    <reaction evidence="19">
        <text>1-hexadecanoyl-sn-glycero-3-phosphate + H2O = sn-glycerol 3-phosphate + hexadecanoate + H(+)</text>
        <dbReference type="Rhea" id="RHEA:49092"/>
        <dbReference type="ChEBI" id="CHEBI:7896"/>
        <dbReference type="ChEBI" id="CHEBI:15377"/>
        <dbReference type="ChEBI" id="CHEBI:15378"/>
        <dbReference type="ChEBI" id="CHEBI:57518"/>
        <dbReference type="ChEBI" id="CHEBI:57597"/>
    </reaction>
    <physiologicalReaction direction="left-to-right" evidence="19">
        <dbReference type="Rhea" id="RHEA:49093"/>
    </physiologicalReaction>
</comment>
<evidence type="ECO:0000313" key="27">
    <source>
        <dbReference type="EMBL" id="KAK3859236.1"/>
    </source>
</evidence>
<dbReference type="SMART" id="SM00100">
    <property type="entry name" value="cNMP"/>
    <property type="match status" value="3"/>
</dbReference>
<evidence type="ECO:0000256" key="3">
    <source>
        <dbReference type="ARBA" id="ARBA00006636"/>
    </source>
</evidence>
<feature type="region of interest" description="Disordered" evidence="23">
    <location>
        <begin position="1155"/>
        <end position="1181"/>
    </location>
</feature>
<dbReference type="SUPFAM" id="SSF52151">
    <property type="entry name" value="FabD/lysophospholipase-like"/>
    <property type="match status" value="1"/>
</dbReference>
<keyword evidence="10 22" id="KW-0378">Hydrolase</keyword>
<dbReference type="Pfam" id="PF00027">
    <property type="entry name" value="cNMP_binding"/>
    <property type="match status" value="3"/>
</dbReference>
<proteinExistence type="inferred from homology"/>
<evidence type="ECO:0000256" key="23">
    <source>
        <dbReference type="SAM" id="MobiDB-lite"/>
    </source>
</evidence>
<dbReference type="InterPro" id="IPR001423">
    <property type="entry name" value="LysoPLipase_patatin_CS"/>
</dbReference>
<evidence type="ECO:0000256" key="4">
    <source>
        <dbReference type="ARBA" id="ARBA00011476"/>
    </source>
</evidence>
<dbReference type="GO" id="GO:0005789">
    <property type="term" value="C:endoplasmic reticulum membrane"/>
    <property type="evidence" value="ECO:0007669"/>
    <property type="project" value="UniProtKB-SubCell"/>
</dbReference>
<dbReference type="Pfam" id="PF01734">
    <property type="entry name" value="Patatin"/>
    <property type="match status" value="1"/>
</dbReference>
<feature type="region of interest" description="Disordered" evidence="23">
    <location>
        <begin position="312"/>
        <end position="363"/>
    </location>
</feature>
<feature type="region of interest" description="Disordered" evidence="23">
    <location>
        <begin position="1236"/>
        <end position="1276"/>
    </location>
</feature>
<evidence type="ECO:0000256" key="1">
    <source>
        <dbReference type="ARBA" id="ARBA00004115"/>
    </source>
</evidence>
<evidence type="ECO:0000256" key="13">
    <source>
        <dbReference type="ARBA" id="ARBA00022989"/>
    </source>
</evidence>
<dbReference type="FunFam" id="2.60.120.10:FF:000022">
    <property type="entry name" value="Patatin like phospholipase domain containing 7"/>
    <property type="match status" value="1"/>
</dbReference>
<dbReference type="InterPro" id="IPR056556">
    <property type="entry name" value="NTE1_P-loop_dom"/>
</dbReference>
<keyword evidence="14 22" id="KW-0443">Lipid metabolism</keyword>
<comment type="catalytic activity">
    <reaction evidence="18">
        <text>1-(9Z-octadecenoyl)-sn-glycero-3-phosphocholine + H2O = sn-glycerol 3-phosphocholine + (9Z)-octadecenoate + H(+)</text>
        <dbReference type="Rhea" id="RHEA:40807"/>
        <dbReference type="ChEBI" id="CHEBI:15377"/>
        <dbReference type="ChEBI" id="CHEBI:15378"/>
        <dbReference type="ChEBI" id="CHEBI:16870"/>
        <dbReference type="ChEBI" id="CHEBI:28610"/>
        <dbReference type="ChEBI" id="CHEBI:30823"/>
    </reaction>
    <physiologicalReaction direction="left-to-right" evidence="18">
        <dbReference type="Rhea" id="RHEA:40808"/>
    </physiologicalReaction>
</comment>
<evidence type="ECO:0000256" key="19">
    <source>
        <dbReference type="ARBA" id="ARBA00048133"/>
    </source>
</evidence>
<dbReference type="Pfam" id="PF24179">
    <property type="entry name" value="NTE_Ploop"/>
    <property type="match status" value="1"/>
</dbReference>
<reference evidence="27" key="1">
    <citation type="submission" date="2023-10" db="EMBL/GenBank/DDBJ databases">
        <title>Genome assemblies of two species of porcelain crab, Petrolisthes cinctipes and Petrolisthes manimaculis (Anomura: Porcellanidae).</title>
        <authorList>
            <person name="Angst P."/>
        </authorList>
    </citation>
    <scope>NUCLEOTIDE SEQUENCE</scope>
    <source>
        <strain evidence="27">PB745_01</strain>
        <tissue evidence="27">Gill</tissue>
    </source>
</reference>
<evidence type="ECO:0000256" key="16">
    <source>
        <dbReference type="ARBA" id="ARBA00025020"/>
    </source>
</evidence>
<keyword evidence="7" id="KW-0597">Phosphoprotein</keyword>
<comment type="catalytic activity">
    <reaction evidence="20">
        <text>a 1-acyl-sn-glycero-3-phosphocholine + H2O = sn-glycerol 3-phosphocholine + a fatty acid + H(+)</text>
        <dbReference type="Rhea" id="RHEA:15177"/>
        <dbReference type="ChEBI" id="CHEBI:15377"/>
        <dbReference type="ChEBI" id="CHEBI:15378"/>
        <dbReference type="ChEBI" id="CHEBI:16870"/>
        <dbReference type="ChEBI" id="CHEBI:28868"/>
        <dbReference type="ChEBI" id="CHEBI:58168"/>
        <dbReference type="EC" id="3.1.1.5"/>
    </reaction>
    <physiologicalReaction direction="left-to-right" evidence="20">
        <dbReference type="Rhea" id="RHEA:15178"/>
    </physiologicalReaction>
</comment>
<dbReference type="PROSITE" id="PS51635">
    <property type="entry name" value="PNPLA"/>
    <property type="match status" value="1"/>
</dbReference>
<dbReference type="FunFam" id="2.60.120.10:FF:000012">
    <property type="entry name" value="neuropathy target esterase isoform X2"/>
    <property type="match status" value="1"/>
</dbReference>
<name>A0AAE1BYB3_PETCI</name>
<feature type="transmembrane region" description="Helical" evidence="24">
    <location>
        <begin position="14"/>
        <end position="33"/>
    </location>
</feature>
<dbReference type="PROSITE" id="PS50042">
    <property type="entry name" value="CNMP_BINDING_3"/>
    <property type="match status" value="3"/>
</dbReference>
<evidence type="ECO:0000256" key="14">
    <source>
        <dbReference type="ARBA" id="ARBA00023098"/>
    </source>
</evidence>
<dbReference type="Gene3D" id="2.60.120.10">
    <property type="entry name" value="Jelly Rolls"/>
    <property type="match status" value="3"/>
</dbReference>